<dbReference type="PANTHER" id="PTHR13315:SF0">
    <property type="entry name" value="METALLOPHOSPHOESTERASE 1"/>
    <property type="match status" value="1"/>
</dbReference>
<evidence type="ECO:0000256" key="6">
    <source>
        <dbReference type="ARBA" id="ARBA00022801"/>
    </source>
</evidence>
<keyword evidence="13" id="KW-1185">Reference proteome</keyword>
<dbReference type="InterPro" id="IPR004843">
    <property type="entry name" value="Calcineurin-like_PHP"/>
</dbReference>
<feature type="transmembrane region" description="Helical" evidence="10">
    <location>
        <begin position="368"/>
        <end position="386"/>
    </location>
</feature>
<dbReference type="Proteomes" id="UP000826195">
    <property type="component" value="Unassembled WGS sequence"/>
</dbReference>
<accession>A0AAV7IFT9</accession>
<evidence type="ECO:0000259" key="11">
    <source>
        <dbReference type="Pfam" id="PF00149"/>
    </source>
</evidence>
<dbReference type="Gene3D" id="3.60.21.10">
    <property type="match status" value="1"/>
</dbReference>
<keyword evidence="7 10" id="KW-1133">Transmembrane helix</keyword>
<keyword evidence="4 10" id="KW-0812">Transmembrane</keyword>
<evidence type="ECO:0000256" key="7">
    <source>
        <dbReference type="ARBA" id="ARBA00022989"/>
    </source>
</evidence>
<dbReference type="EMBL" id="JAHXZJ010001864">
    <property type="protein sequence ID" value="KAH0549249.1"/>
    <property type="molecule type" value="Genomic_DNA"/>
</dbReference>
<feature type="transmembrane region" description="Helical" evidence="10">
    <location>
        <begin position="28"/>
        <end position="51"/>
    </location>
</feature>
<dbReference type="SUPFAM" id="SSF56300">
    <property type="entry name" value="Metallo-dependent phosphatases"/>
    <property type="match status" value="1"/>
</dbReference>
<dbReference type="GO" id="GO:0006506">
    <property type="term" value="P:GPI anchor biosynthetic process"/>
    <property type="evidence" value="ECO:0007669"/>
    <property type="project" value="InterPro"/>
</dbReference>
<keyword evidence="6" id="KW-0378">Hydrolase</keyword>
<comment type="subcellular location">
    <subcellularLocation>
        <location evidence="2">Membrane</location>
        <topology evidence="2">Multi-pass membrane protein</topology>
    </subcellularLocation>
</comment>
<evidence type="ECO:0000256" key="1">
    <source>
        <dbReference type="ARBA" id="ARBA00001936"/>
    </source>
</evidence>
<dbReference type="GO" id="GO:0046872">
    <property type="term" value="F:metal ion binding"/>
    <property type="evidence" value="ECO:0007669"/>
    <property type="project" value="UniProtKB-KW"/>
</dbReference>
<dbReference type="GO" id="GO:0016020">
    <property type="term" value="C:membrane"/>
    <property type="evidence" value="ECO:0007669"/>
    <property type="project" value="UniProtKB-SubCell"/>
</dbReference>
<dbReference type="InterPro" id="IPR029052">
    <property type="entry name" value="Metallo-depent_PP-like"/>
</dbReference>
<protein>
    <recommendedName>
        <fullName evidence="11">Calcineurin-like phosphoesterase domain-containing protein</fullName>
    </recommendedName>
</protein>
<evidence type="ECO:0000256" key="2">
    <source>
        <dbReference type="ARBA" id="ARBA00004141"/>
    </source>
</evidence>
<keyword evidence="5" id="KW-0479">Metal-binding</keyword>
<reference evidence="12 13" key="1">
    <citation type="journal article" date="2021" name="J. Hered.">
        <title>A chromosome-level genome assembly of the parasitoid wasp, Cotesia glomerata (Hymenoptera: Braconidae).</title>
        <authorList>
            <person name="Pinto B.J."/>
            <person name="Weis J.J."/>
            <person name="Gamble T."/>
            <person name="Ode P.J."/>
            <person name="Paul R."/>
            <person name="Zaspel J.M."/>
        </authorList>
    </citation>
    <scope>NUCLEOTIDE SEQUENCE [LARGE SCALE GENOMIC DNA]</scope>
    <source>
        <strain evidence="12">CgM1</strain>
    </source>
</reference>
<evidence type="ECO:0000313" key="12">
    <source>
        <dbReference type="EMBL" id="KAH0549249.1"/>
    </source>
</evidence>
<comment type="caution">
    <text evidence="12">The sequence shown here is derived from an EMBL/GenBank/DDBJ whole genome shotgun (WGS) entry which is preliminary data.</text>
</comment>
<organism evidence="12 13">
    <name type="scientific">Cotesia glomerata</name>
    <name type="common">Lepidopteran parasitic wasp</name>
    <name type="synonym">Apanteles glomeratus</name>
    <dbReference type="NCBI Taxonomy" id="32391"/>
    <lineage>
        <taxon>Eukaryota</taxon>
        <taxon>Metazoa</taxon>
        <taxon>Ecdysozoa</taxon>
        <taxon>Arthropoda</taxon>
        <taxon>Hexapoda</taxon>
        <taxon>Insecta</taxon>
        <taxon>Pterygota</taxon>
        <taxon>Neoptera</taxon>
        <taxon>Endopterygota</taxon>
        <taxon>Hymenoptera</taxon>
        <taxon>Apocrita</taxon>
        <taxon>Ichneumonoidea</taxon>
        <taxon>Braconidae</taxon>
        <taxon>Microgastrinae</taxon>
        <taxon>Cotesia</taxon>
    </lineage>
</organism>
<dbReference type="AlphaFoldDB" id="A0AAV7IFT9"/>
<evidence type="ECO:0000256" key="4">
    <source>
        <dbReference type="ARBA" id="ARBA00022692"/>
    </source>
</evidence>
<dbReference type="PANTHER" id="PTHR13315">
    <property type="entry name" value="METALLO PHOSPHOESTERASE RELATED"/>
    <property type="match status" value="1"/>
</dbReference>
<evidence type="ECO:0000313" key="13">
    <source>
        <dbReference type="Proteomes" id="UP000826195"/>
    </source>
</evidence>
<dbReference type="GO" id="GO:0016787">
    <property type="term" value="F:hydrolase activity"/>
    <property type="evidence" value="ECO:0007669"/>
    <property type="project" value="UniProtKB-KW"/>
</dbReference>
<proteinExistence type="inferred from homology"/>
<comment type="cofactor">
    <cofactor evidence="1">
        <name>Mn(2+)</name>
        <dbReference type="ChEBI" id="CHEBI:29035"/>
    </cofactor>
</comment>
<name>A0AAV7IFT9_COTGL</name>
<evidence type="ECO:0000256" key="8">
    <source>
        <dbReference type="ARBA" id="ARBA00023136"/>
    </source>
</evidence>
<feature type="domain" description="Calcineurin-like phosphoesterase" evidence="11">
    <location>
        <begin position="80"/>
        <end position="318"/>
    </location>
</feature>
<dbReference type="InterPro" id="IPR033308">
    <property type="entry name" value="PGAP5/Cdc1/Ted1"/>
</dbReference>
<dbReference type="Pfam" id="PF00149">
    <property type="entry name" value="Metallophos"/>
    <property type="match status" value="1"/>
</dbReference>
<keyword evidence="9" id="KW-0464">Manganese</keyword>
<sequence length="402" mass="47029">MVRVSIYFDTKKFYLSMLDMNKRSYKHYLLEAFIAALCLVVYCEYLIYYVVLAQCSWPDIDSFKADPSIKPAIIEEKPVKIIFIADTHLLGSKTGHWFDKLRREWQMYRTFQTSMVLHKPEIVFFLGDIFDEGARSSEDEFQTYVNRFHSLFSVPKNTYSYVLAGNHDMGFHYAITPYKNQRFINSMKSPNVKRVSIRGNHFILINSMAFEGDGCFLCRPAEVKIYEISKQLKCAKGIKSDCAKSGKTIIEIYSRPILLQHFPMYRESDASCREPDQAPDEIKNFKFRERWDCLSKESSVQLLELLNPRLIIDGHTHHGCRQLHGEDTLEITIPSYSWRNKNNPSFLIGVFTPNNYALSKCYMPVENTVILIYTVGGICIVFYLLFRAKQKMNRRHHFLKLH</sequence>
<comment type="similarity">
    <text evidence="3">Belongs to the metallophosphoesterase superfamily. MPPE1 family.</text>
</comment>
<evidence type="ECO:0000256" key="9">
    <source>
        <dbReference type="ARBA" id="ARBA00023211"/>
    </source>
</evidence>
<evidence type="ECO:0000256" key="5">
    <source>
        <dbReference type="ARBA" id="ARBA00022723"/>
    </source>
</evidence>
<evidence type="ECO:0000256" key="3">
    <source>
        <dbReference type="ARBA" id="ARBA00008895"/>
    </source>
</evidence>
<gene>
    <name evidence="12" type="ORF">KQX54_007389</name>
</gene>
<keyword evidence="8 10" id="KW-0472">Membrane</keyword>
<evidence type="ECO:0000256" key="10">
    <source>
        <dbReference type="SAM" id="Phobius"/>
    </source>
</evidence>